<keyword evidence="1" id="KW-0812">Transmembrane</keyword>
<evidence type="ECO:0000313" key="2">
    <source>
        <dbReference type="EMBL" id="PIU68928.1"/>
    </source>
</evidence>
<dbReference type="EMBL" id="PEWD01000043">
    <property type="protein sequence ID" value="PIU68928.1"/>
    <property type="molecule type" value="Genomic_DNA"/>
</dbReference>
<sequence length="284" mass="32041">MFNVKFSCHLFPVIFLLAVLAALTNGTVFYVKVAWATTYHPDPIPIESSKPDMKGEALPGGSTEEPIIQTIAGAPESGESRLINLFLEIIIGLLVLSTAGIAYLFWERFWITAKLKRDYRRKADLNAIQSGIGAFYKLQGYYPIPVKGEYSDVLESLPEIPKDPKEGQPTGFETDRFGYYYENMISGPQKEEGFLLWTYLENLKDPQIEHTWDKKHQGTYLLTSESEVSEAKLVISPYIPKLSLKEIRCLPKVRALVFSITLIGFGLSFLGLFILVFIILMQSL</sequence>
<accession>A0A2M7ANF4</accession>
<organism evidence="2 3">
    <name type="scientific">candidate division WWE3 bacterium CG06_land_8_20_14_3_00_42_16</name>
    <dbReference type="NCBI Taxonomy" id="1975083"/>
    <lineage>
        <taxon>Bacteria</taxon>
        <taxon>Katanobacteria</taxon>
    </lineage>
</organism>
<reference evidence="3" key="1">
    <citation type="submission" date="2017-09" db="EMBL/GenBank/DDBJ databases">
        <title>Depth-based differentiation of microbial function through sediment-hosted aquifers and enrichment of novel symbionts in the deep terrestrial subsurface.</title>
        <authorList>
            <person name="Probst A.J."/>
            <person name="Ladd B."/>
            <person name="Jarett J.K."/>
            <person name="Geller-Mcgrath D.E."/>
            <person name="Sieber C.M.K."/>
            <person name="Emerson J.B."/>
            <person name="Anantharaman K."/>
            <person name="Thomas B.C."/>
            <person name="Malmstrom R."/>
            <person name="Stieglmeier M."/>
            <person name="Klingl A."/>
            <person name="Woyke T."/>
            <person name="Ryan C.M."/>
            <person name="Banfield J.F."/>
        </authorList>
    </citation>
    <scope>NUCLEOTIDE SEQUENCE [LARGE SCALE GENOMIC DNA]</scope>
</reference>
<protein>
    <recommendedName>
        <fullName evidence="4">Type II secretion system protein GspG C-terminal domain-containing protein</fullName>
    </recommendedName>
</protein>
<comment type="caution">
    <text evidence="2">The sequence shown here is derived from an EMBL/GenBank/DDBJ whole genome shotgun (WGS) entry which is preliminary data.</text>
</comment>
<gene>
    <name evidence="2" type="ORF">COS81_02130</name>
</gene>
<evidence type="ECO:0000256" key="1">
    <source>
        <dbReference type="SAM" id="Phobius"/>
    </source>
</evidence>
<name>A0A2M7ANF4_UNCKA</name>
<feature type="transmembrane region" description="Helical" evidence="1">
    <location>
        <begin position="255"/>
        <end position="281"/>
    </location>
</feature>
<keyword evidence="1" id="KW-0472">Membrane</keyword>
<evidence type="ECO:0000313" key="3">
    <source>
        <dbReference type="Proteomes" id="UP000229916"/>
    </source>
</evidence>
<keyword evidence="1" id="KW-1133">Transmembrane helix</keyword>
<dbReference type="AlphaFoldDB" id="A0A2M7ANF4"/>
<feature type="transmembrane region" description="Helical" evidence="1">
    <location>
        <begin position="85"/>
        <end position="106"/>
    </location>
</feature>
<proteinExistence type="predicted"/>
<evidence type="ECO:0008006" key="4">
    <source>
        <dbReference type="Google" id="ProtNLM"/>
    </source>
</evidence>
<dbReference type="Proteomes" id="UP000229916">
    <property type="component" value="Unassembled WGS sequence"/>
</dbReference>